<accession>A0A9X3ZLA7</accession>
<sequence>MAKQKITDNEILQHIWKKTLLNISNKTLIRYIGNKVGTYDFEKLNQNDIEYLSIVSTSECFEKSGLSQSQFRRRVKDLIEDGFLLKRLNSNNAFIINTLELEDAVFDAVEFLKSNGIPSGYEFDNEGRTACRTISAEGLNIEKLIKQNYENLLANNKLGSLGA</sequence>
<dbReference type="AlphaFoldDB" id="A0A9X3ZLA7"/>
<evidence type="ECO:0000313" key="1">
    <source>
        <dbReference type="EMBL" id="MDA5623852.1"/>
    </source>
</evidence>
<proteinExistence type="predicted"/>
<reference evidence="1" key="1">
    <citation type="submission" date="2022-07" db="EMBL/GenBank/DDBJ databases">
        <title>Genome-based characterization of novel serogroup A variants of Pasteurella multocida.</title>
        <authorList>
            <person name="Prajapati A."/>
            <person name="Yogisharadhya R."/>
            <person name="Mohanty N."/>
            <person name="Chanda M."/>
            <person name="Mendem S.K."/>
            <person name="Siddaramappa S."/>
            <person name="Shivachandra S.B."/>
        </authorList>
    </citation>
    <scope>NUCLEOTIDE SEQUENCE</scope>
    <source>
        <strain evidence="1">NIVEDIPm19</strain>
    </source>
</reference>
<evidence type="ECO:0000313" key="2">
    <source>
        <dbReference type="Proteomes" id="UP001145481"/>
    </source>
</evidence>
<dbReference type="RefSeq" id="WP_195189055.1">
    <property type="nucleotide sequence ID" value="NZ_JADMLJ010000022.1"/>
</dbReference>
<organism evidence="1 2">
    <name type="scientific">Pasteurella multocida</name>
    <dbReference type="NCBI Taxonomy" id="747"/>
    <lineage>
        <taxon>Bacteria</taxon>
        <taxon>Pseudomonadati</taxon>
        <taxon>Pseudomonadota</taxon>
        <taxon>Gammaproteobacteria</taxon>
        <taxon>Pasteurellales</taxon>
        <taxon>Pasteurellaceae</taxon>
        <taxon>Pasteurella</taxon>
    </lineage>
</organism>
<comment type="caution">
    <text evidence="1">The sequence shown here is derived from an EMBL/GenBank/DDBJ whole genome shotgun (WGS) entry which is preliminary data.</text>
</comment>
<gene>
    <name evidence="1" type="ORF">NM948_09910</name>
</gene>
<protein>
    <submittedName>
        <fullName evidence="1">Uncharacterized protein</fullName>
    </submittedName>
</protein>
<name>A0A9X3ZLA7_PASMD</name>
<dbReference type="EMBL" id="JANJHC010000025">
    <property type="protein sequence ID" value="MDA5623852.1"/>
    <property type="molecule type" value="Genomic_DNA"/>
</dbReference>
<dbReference type="Proteomes" id="UP001145481">
    <property type="component" value="Unassembled WGS sequence"/>
</dbReference>